<dbReference type="EMBL" id="CP117167">
    <property type="protein sequence ID" value="WCT10385.1"/>
    <property type="molecule type" value="Genomic_DNA"/>
</dbReference>
<gene>
    <name evidence="2" type="ORF">PQO05_16745</name>
</gene>
<accession>A0ABY7T1R3</accession>
<dbReference type="Proteomes" id="UP001216139">
    <property type="component" value="Chromosome"/>
</dbReference>
<dbReference type="RefSeq" id="WP_273628570.1">
    <property type="nucleotide sequence ID" value="NZ_CP117167.1"/>
</dbReference>
<name>A0ABY7T1R3_9SPHI</name>
<feature type="domain" description="Pvc16 N-terminal" evidence="1">
    <location>
        <begin position="7"/>
        <end position="184"/>
    </location>
</feature>
<reference evidence="2 3" key="1">
    <citation type="submission" date="2023-02" db="EMBL/GenBank/DDBJ databases">
        <title>Genome sequence of Mucilaginibacter jinjuensis strain KACC 16571.</title>
        <authorList>
            <person name="Kim S."/>
            <person name="Heo J."/>
            <person name="Kwon S.-W."/>
        </authorList>
    </citation>
    <scope>NUCLEOTIDE SEQUENCE [LARGE SCALE GENOMIC DNA]</scope>
    <source>
        <strain evidence="2 3">KACC 16571</strain>
    </source>
</reference>
<dbReference type="Pfam" id="PF14065">
    <property type="entry name" value="Pvc16_N"/>
    <property type="match status" value="1"/>
</dbReference>
<keyword evidence="3" id="KW-1185">Reference proteome</keyword>
<evidence type="ECO:0000259" key="1">
    <source>
        <dbReference type="Pfam" id="PF14065"/>
    </source>
</evidence>
<protein>
    <submittedName>
        <fullName evidence="2">DUF4255 domain-containing protein</fullName>
    </submittedName>
</protein>
<evidence type="ECO:0000313" key="3">
    <source>
        <dbReference type="Proteomes" id="UP001216139"/>
    </source>
</evidence>
<proteinExistence type="predicted"/>
<organism evidence="2 3">
    <name type="scientific">Mucilaginibacter jinjuensis</name>
    <dbReference type="NCBI Taxonomy" id="1176721"/>
    <lineage>
        <taxon>Bacteria</taxon>
        <taxon>Pseudomonadati</taxon>
        <taxon>Bacteroidota</taxon>
        <taxon>Sphingobacteriia</taxon>
        <taxon>Sphingobacteriales</taxon>
        <taxon>Sphingobacteriaceae</taxon>
        <taxon>Mucilaginibacter</taxon>
    </lineage>
</organism>
<dbReference type="InterPro" id="IPR025351">
    <property type="entry name" value="Pvc16_N"/>
</dbReference>
<sequence>MIYETMKFLSDEINAYLSGKLGVNTDPRLILGNVSKALDNDTTGPNSLNGKAVLTLVNVEEDRIAKQQENYFKNNTSVVYKNPPIYINLYLLISINKAEYADALKWLAYIIQFFQYQNVFTPLSHPDLDPRIIKLITDLYTLNFEQINHLWSTLGGKYLPSVMYKVRQITLDEDAVVAGGGLITEINVNSLNQQAVS</sequence>
<evidence type="ECO:0000313" key="2">
    <source>
        <dbReference type="EMBL" id="WCT10385.1"/>
    </source>
</evidence>